<feature type="region of interest" description="Disordered" evidence="1">
    <location>
        <begin position="16"/>
        <end position="50"/>
    </location>
</feature>
<accession>A0A7T8HKH2</accession>
<dbReference type="OrthoDB" id="10588502at2759"/>
<feature type="non-terminal residue" evidence="2">
    <location>
        <position position="71"/>
    </location>
</feature>
<feature type="non-terminal residue" evidence="2">
    <location>
        <position position="1"/>
    </location>
</feature>
<evidence type="ECO:0000313" key="2">
    <source>
        <dbReference type="EMBL" id="QQP51693.1"/>
    </source>
</evidence>
<keyword evidence="3" id="KW-1185">Reference proteome</keyword>
<dbReference type="AlphaFoldDB" id="A0A7T8HKH2"/>
<sequence>LDEELHRKITALDEASPTCRKKARSTPNYRLRIAGASRRNNNNDRQRGEEAKEFLSQCFGDFLHKRLQPAK</sequence>
<dbReference type="Proteomes" id="UP000595437">
    <property type="component" value="Chromosome 8"/>
</dbReference>
<dbReference type="EMBL" id="CP045897">
    <property type="protein sequence ID" value="QQP51693.1"/>
    <property type="molecule type" value="Genomic_DNA"/>
</dbReference>
<gene>
    <name evidence="2" type="ORF">FKW44_013127</name>
</gene>
<name>A0A7T8HKH2_CALRO</name>
<organism evidence="2 3">
    <name type="scientific">Caligus rogercresseyi</name>
    <name type="common">Sea louse</name>
    <dbReference type="NCBI Taxonomy" id="217165"/>
    <lineage>
        <taxon>Eukaryota</taxon>
        <taxon>Metazoa</taxon>
        <taxon>Ecdysozoa</taxon>
        <taxon>Arthropoda</taxon>
        <taxon>Crustacea</taxon>
        <taxon>Multicrustacea</taxon>
        <taxon>Hexanauplia</taxon>
        <taxon>Copepoda</taxon>
        <taxon>Siphonostomatoida</taxon>
        <taxon>Caligidae</taxon>
        <taxon>Caligus</taxon>
    </lineage>
</organism>
<evidence type="ECO:0000256" key="1">
    <source>
        <dbReference type="SAM" id="MobiDB-lite"/>
    </source>
</evidence>
<proteinExistence type="predicted"/>
<feature type="compositionally biased region" description="Basic and acidic residues" evidence="1">
    <location>
        <begin position="41"/>
        <end position="50"/>
    </location>
</feature>
<evidence type="ECO:0000313" key="3">
    <source>
        <dbReference type="Proteomes" id="UP000595437"/>
    </source>
</evidence>
<reference evidence="3" key="1">
    <citation type="submission" date="2021-01" db="EMBL/GenBank/DDBJ databases">
        <title>Caligus Genome Assembly.</title>
        <authorList>
            <person name="Gallardo-Escarate C."/>
        </authorList>
    </citation>
    <scope>NUCLEOTIDE SEQUENCE [LARGE SCALE GENOMIC DNA]</scope>
</reference>
<protein>
    <submittedName>
        <fullName evidence="2">Uncharacterized protein</fullName>
    </submittedName>
</protein>